<keyword evidence="5 7" id="KW-0807">Transducer</keyword>
<keyword evidence="3 8" id="KW-1133">Transmembrane helix</keyword>
<dbReference type="RefSeq" id="WP_127700757.1">
    <property type="nucleotide sequence ID" value="NZ_SACS01000027.1"/>
</dbReference>
<dbReference type="SUPFAM" id="SSF58104">
    <property type="entry name" value="Methyl-accepting chemotaxis protein (MCP) signaling domain"/>
    <property type="match status" value="1"/>
</dbReference>
<dbReference type="GO" id="GO:0004888">
    <property type="term" value="F:transmembrane signaling receptor activity"/>
    <property type="evidence" value="ECO:0007669"/>
    <property type="project" value="InterPro"/>
</dbReference>
<proteinExistence type="inferred from homology"/>
<dbReference type="GO" id="GO:0007165">
    <property type="term" value="P:signal transduction"/>
    <property type="evidence" value="ECO:0007669"/>
    <property type="project" value="UniProtKB-KW"/>
</dbReference>
<feature type="transmembrane region" description="Helical" evidence="8">
    <location>
        <begin position="108"/>
        <end position="128"/>
    </location>
</feature>
<sequence length="497" mass="54412">MTTMILPFRQQAFLIANLVNLALFLLTLLLAALFTGWLPALLVGLPSLVLPWFLYRSFGDQLLSRLAFGISFMLFAALHIHLSLGKTELHFGIFVLLALLIAFRDWQVILAAALVIAVHHLLFMYLQFNGSPVYLVPQRDANLGIVVIHALYVVIEAAVLIVICKRSLREGMEGQALFAVTEQLVSADQKIAISSRAQDINSKLVNKFNRVLSTLAQTVNTIESSVRELSLESSNLLEEGHQLTDNLANKQQAVDRIADATQQMSAGITEAVRLSQLMLETVGQASHSADAGRSAVTATIGSIDTLTGTLQGSRDKVHQMAVSTNEIKSVLEVIQSIAEQTNLLALNAAIEAARAGEQGRGFAVVADEVRTLASRTHGSTNEIKQMIARLVQASQDSVEAVDQCLTQIQTTIGYARQSDTVLDTIRQQAGHVERTAQQMTATLQQQDQSSQQIDRSVQQLSQMSERQYAQGQKVLKSADQVSNISQLLQEEANRFSQ</sequence>
<dbReference type="Proteomes" id="UP000283077">
    <property type="component" value="Unassembled WGS sequence"/>
</dbReference>
<dbReference type="OrthoDB" id="9781845at2"/>
<feature type="transmembrane region" description="Helical" evidence="8">
    <location>
        <begin position="143"/>
        <end position="163"/>
    </location>
</feature>
<dbReference type="EMBL" id="SACS01000027">
    <property type="protein sequence ID" value="RVU33089.1"/>
    <property type="molecule type" value="Genomic_DNA"/>
</dbReference>
<gene>
    <name evidence="10" type="ORF">EOE67_18200</name>
</gene>
<keyword evidence="11" id="KW-1185">Reference proteome</keyword>
<comment type="similarity">
    <text evidence="6">Belongs to the methyl-accepting chemotaxis (MCP) protein family.</text>
</comment>
<evidence type="ECO:0000256" key="7">
    <source>
        <dbReference type="PROSITE-ProRule" id="PRU00284"/>
    </source>
</evidence>
<organism evidence="10 11">
    <name type="scientific">Rheinheimera riviphila</name>
    <dbReference type="NCBI Taxonomy" id="1834037"/>
    <lineage>
        <taxon>Bacteria</taxon>
        <taxon>Pseudomonadati</taxon>
        <taxon>Pseudomonadota</taxon>
        <taxon>Gammaproteobacteria</taxon>
        <taxon>Chromatiales</taxon>
        <taxon>Chromatiaceae</taxon>
        <taxon>Rheinheimera</taxon>
    </lineage>
</organism>
<dbReference type="PROSITE" id="PS50111">
    <property type="entry name" value="CHEMOTAXIS_TRANSDUC_2"/>
    <property type="match status" value="1"/>
</dbReference>
<dbReference type="InterPro" id="IPR004090">
    <property type="entry name" value="Chemotax_Me-accpt_rcpt"/>
</dbReference>
<evidence type="ECO:0000313" key="10">
    <source>
        <dbReference type="EMBL" id="RVU33089.1"/>
    </source>
</evidence>
<dbReference type="PANTHER" id="PTHR32089:SF119">
    <property type="entry name" value="METHYL-ACCEPTING CHEMOTAXIS PROTEIN CTPL"/>
    <property type="match status" value="1"/>
</dbReference>
<dbReference type="Pfam" id="PF00015">
    <property type="entry name" value="MCPsignal"/>
    <property type="match status" value="1"/>
</dbReference>
<protein>
    <submittedName>
        <fullName evidence="10">Methyl-accepting chemotaxis protein</fullName>
    </submittedName>
</protein>
<reference evidence="10 11" key="1">
    <citation type="submission" date="2019-01" db="EMBL/GenBank/DDBJ databases">
        <authorList>
            <person name="Chen W.-M."/>
        </authorList>
    </citation>
    <scope>NUCLEOTIDE SEQUENCE [LARGE SCALE GENOMIC DNA]</scope>
    <source>
        <strain evidence="10 11">KYPC3</strain>
    </source>
</reference>
<dbReference type="PANTHER" id="PTHR32089">
    <property type="entry name" value="METHYL-ACCEPTING CHEMOTAXIS PROTEIN MCPB"/>
    <property type="match status" value="1"/>
</dbReference>
<comment type="subcellular location">
    <subcellularLocation>
        <location evidence="1">Membrane</location>
        <topology evidence="1">Multi-pass membrane protein</topology>
    </subcellularLocation>
</comment>
<evidence type="ECO:0000256" key="6">
    <source>
        <dbReference type="ARBA" id="ARBA00029447"/>
    </source>
</evidence>
<dbReference type="AlphaFoldDB" id="A0A437QFH7"/>
<comment type="caution">
    <text evidence="10">The sequence shown here is derived from an EMBL/GenBank/DDBJ whole genome shotgun (WGS) entry which is preliminary data.</text>
</comment>
<feature type="transmembrane region" description="Helical" evidence="8">
    <location>
        <begin position="12"/>
        <end position="31"/>
    </location>
</feature>
<dbReference type="CDD" id="cd11386">
    <property type="entry name" value="MCP_signal"/>
    <property type="match status" value="1"/>
</dbReference>
<evidence type="ECO:0000256" key="8">
    <source>
        <dbReference type="SAM" id="Phobius"/>
    </source>
</evidence>
<evidence type="ECO:0000256" key="2">
    <source>
        <dbReference type="ARBA" id="ARBA00022692"/>
    </source>
</evidence>
<feature type="transmembrane region" description="Helical" evidence="8">
    <location>
        <begin position="37"/>
        <end position="55"/>
    </location>
</feature>
<evidence type="ECO:0000259" key="9">
    <source>
        <dbReference type="PROSITE" id="PS50111"/>
    </source>
</evidence>
<name>A0A437QFH7_9GAMM</name>
<keyword evidence="4 8" id="KW-0472">Membrane</keyword>
<evidence type="ECO:0000256" key="1">
    <source>
        <dbReference type="ARBA" id="ARBA00004141"/>
    </source>
</evidence>
<feature type="domain" description="Methyl-accepting transducer" evidence="9">
    <location>
        <begin position="225"/>
        <end position="461"/>
    </location>
</feature>
<dbReference type="GO" id="GO:0006935">
    <property type="term" value="P:chemotaxis"/>
    <property type="evidence" value="ECO:0007669"/>
    <property type="project" value="InterPro"/>
</dbReference>
<dbReference type="InterPro" id="IPR004089">
    <property type="entry name" value="MCPsignal_dom"/>
</dbReference>
<feature type="transmembrane region" description="Helical" evidence="8">
    <location>
        <begin position="62"/>
        <end position="81"/>
    </location>
</feature>
<accession>A0A437QFH7</accession>
<dbReference type="SMART" id="SM00283">
    <property type="entry name" value="MA"/>
    <property type="match status" value="1"/>
</dbReference>
<evidence type="ECO:0000313" key="11">
    <source>
        <dbReference type="Proteomes" id="UP000283077"/>
    </source>
</evidence>
<keyword evidence="2 8" id="KW-0812">Transmembrane</keyword>
<evidence type="ECO:0000256" key="3">
    <source>
        <dbReference type="ARBA" id="ARBA00022989"/>
    </source>
</evidence>
<evidence type="ECO:0000256" key="4">
    <source>
        <dbReference type="ARBA" id="ARBA00023136"/>
    </source>
</evidence>
<dbReference type="GO" id="GO:0016020">
    <property type="term" value="C:membrane"/>
    <property type="evidence" value="ECO:0007669"/>
    <property type="project" value="UniProtKB-SubCell"/>
</dbReference>
<dbReference type="PRINTS" id="PR00260">
    <property type="entry name" value="CHEMTRNSDUCR"/>
</dbReference>
<dbReference type="Gene3D" id="1.10.287.950">
    <property type="entry name" value="Methyl-accepting chemotaxis protein"/>
    <property type="match status" value="1"/>
</dbReference>
<evidence type="ECO:0000256" key="5">
    <source>
        <dbReference type="ARBA" id="ARBA00023224"/>
    </source>
</evidence>